<feature type="domain" description="NADPH-dependent FMN reductase-like" evidence="1">
    <location>
        <begin position="4"/>
        <end position="146"/>
    </location>
</feature>
<dbReference type="InterPro" id="IPR029039">
    <property type="entry name" value="Flavoprotein-like_sf"/>
</dbReference>
<dbReference type="InterPro" id="IPR005025">
    <property type="entry name" value="FMN_Rdtase-like_dom"/>
</dbReference>
<dbReference type="Pfam" id="PF03358">
    <property type="entry name" value="FMN_red"/>
    <property type="match status" value="1"/>
</dbReference>
<gene>
    <name evidence="2" type="ORF">ACFQ22_00100</name>
</gene>
<keyword evidence="2" id="KW-0560">Oxidoreductase</keyword>
<reference evidence="3" key="1">
    <citation type="journal article" date="2019" name="Int. J. Syst. Evol. Microbiol.">
        <title>The Global Catalogue of Microorganisms (GCM) 10K type strain sequencing project: providing services to taxonomists for standard genome sequencing and annotation.</title>
        <authorList>
            <consortium name="The Broad Institute Genomics Platform"/>
            <consortium name="The Broad Institute Genome Sequencing Center for Infectious Disease"/>
            <person name="Wu L."/>
            <person name="Ma J."/>
        </authorList>
    </citation>
    <scope>NUCLEOTIDE SEQUENCE [LARGE SCALE GENOMIC DNA]</scope>
    <source>
        <strain evidence="3">CCUG 71848</strain>
    </source>
</reference>
<sequence length="203" mass="22896">MRKYIGLVGTTTAKSTNRQLLKFMKRHFEKQATIELIEVSGLPMFNKPQDLKVPQRAVEIAKKINSSDGVIISTPEYDHAVPAVLMNALEWLSYGIHPLLDKPVMIIGASFGSLGTSRAQAHLRQMLDSPEIGARVMPSSEYLVGHVLEAFDKDGNLCDQEKIDQLDALFADFEQFVKISKELWHTEKADRKAIQKLDKQDFK</sequence>
<dbReference type="PANTHER" id="PTHR30543:SF21">
    <property type="entry name" value="NAD(P)H-DEPENDENT FMN REDUCTASE LOT6"/>
    <property type="match status" value="1"/>
</dbReference>
<dbReference type="PANTHER" id="PTHR30543">
    <property type="entry name" value="CHROMATE REDUCTASE"/>
    <property type="match status" value="1"/>
</dbReference>
<comment type="caution">
    <text evidence="2">The sequence shown here is derived from an EMBL/GenBank/DDBJ whole genome shotgun (WGS) entry which is preliminary data.</text>
</comment>
<dbReference type="EC" id="1.-.-.-" evidence="2"/>
<dbReference type="RefSeq" id="WP_121979422.1">
    <property type="nucleotide sequence ID" value="NZ_JBHTLH010000001.1"/>
</dbReference>
<dbReference type="Gene3D" id="3.40.50.360">
    <property type="match status" value="1"/>
</dbReference>
<keyword evidence="3" id="KW-1185">Reference proteome</keyword>
<dbReference type="Proteomes" id="UP001597156">
    <property type="component" value="Unassembled WGS sequence"/>
</dbReference>
<name>A0ABW3PN87_9LACO</name>
<evidence type="ECO:0000313" key="2">
    <source>
        <dbReference type="EMBL" id="MFD1123765.1"/>
    </source>
</evidence>
<dbReference type="InterPro" id="IPR050712">
    <property type="entry name" value="NAD(P)H-dep_reductase"/>
</dbReference>
<organism evidence="2 3">
    <name type="scientific">Lentilactobacillus raoultii</name>
    <dbReference type="NCBI Taxonomy" id="1987503"/>
    <lineage>
        <taxon>Bacteria</taxon>
        <taxon>Bacillati</taxon>
        <taxon>Bacillota</taxon>
        <taxon>Bacilli</taxon>
        <taxon>Lactobacillales</taxon>
        <taxon>Lactobacillaceae</taxon>
        <taxon>Lentilactobacillus</taxon>
    </lineage>
</organism>
<dbReference type="SUPFAM" id="SSF52218">
    <property type="entry name" value="Flavoproteins"/>
    <property type="match status" value="1"/>
</dbReference>
<dbReference type="GO" id="GO:0016491">
    <property type="term" value="F:oxidoreductase activity"/>
    <property type="evidence" value="ECO:0007669"/>
    <property type="project" value="UniProtKB-KW"/>
</dbReference>
<evidence type="ECO:0000259" key="1">
    <source>
        <dbReference type="Pfam" id="PF03358"/>
    </source>
</evidence>
<dbReference type="EMBL" id="JBHTLH010000001">
    <property type="protein sequence ID" value="MFD1123765.1"/>
    <property type="molecule type" value="Genomic_DNA"/>
</dbReference>
<protein>
    <submittedName>
        <fullName evidence="2">NADPH-dependent FMN reductase</fullName>
        <ecNumber evidence="2">1.-.-.-</ecNumber>
    </submittedName>
</protein>
<evidence type="ECO:0000313" key="3">
    <source>
        <dbReference type="Proteomes" id="UP001597156"/>
    </source>
</evidence>
<proteinExistence type="predicted"/>
<accession>A0ABW3PN87</accession>